<keyword evidence="2" id="KW-1185">Reference proteome</keyword>
<dbReference type="Proteomes" id="UP000326476">
    <property type="component" value="Unassembled WGS sequence"/>
</dbReference>
<evidence type="ECO:0000313" key="1">
    <source>
        <dbReference type="EMBL" id="KAA9237837.1"/>
    </source>
</evidence>
<dbReference type="Pfam" id="PF08843">
    <property type="entry name" value="AbiEii"/>
    <property type="match status" value="1"/>
</dbReference>
<evidence type="ECO:0000313" key="2">
    <source>
        <dbReference type="Proteomes" id="UP000326476"/>
    </source>
</evidence>
<dbReference type="InterPro" id="IPR014942">
    <property type="entry name" value="AbiEii"/>
</dbReference>
<keyword evidence="1" id="KW-0808">Transferase</keyword>
<sequence>MALIGTPIFMLRRKTMTSLKKTHSQIIDEVLKYINLESDQFILKGGTALYKCYGLDRFSEDIDLDALSNQNIFNIIEQYCHKKKYPFNIQKNTGTVKRITIKYVETLDKDIEKDFETHGLKIETSYRRKGFIPSDILTTVNGIKTYKISELFKQKIGAYNNRYKLRDLYDICYIYLNFKDKLTADNILSLIDAFSYKGLGEVDALLFQDSDPLIDNDKLGNEVLNVYDSLGLLEDKPTSLKERLEERIKVRENKEKNKTLKNTNDLSR</sequence>
<reference evidence="2" key="1">
    <citation type="submission" date="2019-09" db="EMBL/GenBank/DDBJ databases">
        <title>Draft genome sequence assemblies of isolates from the urinary tract.</title>
        <authorList>
            <person name="Mores C.R."/>
            <person name="Putonti C."/>
            <person name="Wolfe A.J."/>
        </authorList>
    </citation>
    <scope>NUCLEOTIDE SEQUENCE [LARGE SCALE GENOMIC DNA]</scope>
    <source>
        <strain evidence="2">UMB8614</strain>
    </source>
</reference>
<dbReference type="EMBL" id="VYVN01000035">
    <property type="protein sequence ID" value="KAA9237837.1"/>
    <property type="molecule type" value="Genomic_DNA"/>
</dbReference>
<organism evidence="1 2">
    <name type="scientific">Aerococcus tenax</name>
    <dbReference type="NCBI Taxonomy" id="3078812"/>
    <lineage>
        <taxon>Bacteria</taxon>
        <taxon>Bacillati</taxon>
        <taxon>Bacillota</taxon>
        <taxon>Bacilli</taxon>
        <taxon>Lactobacillales</taxon>
        <taxon>Aerococcaceae</taxon>
        <taxon>Aerococcus</taxon>
    </lineage>
</organism>
<comment type="caution">
    <text evidence="1">The sequence shown here is derived from an EMBL/GenBank/DDBJ whole genome shotgun (WGS) entry which is preliminary data.</text>
</comment>
<dbReference type="AlphaFoldDB" id="A0A5N1BCR6"/>
<dbReference type="Gene3D" id="1.20.58.1790">
    <property type="entry name" value="JHP933, helical tail domain"/>
    <property type="match status" value="1"/>
</dbReference>
<dbReference type="Gene3D" id="3.10.450.620">
    <property type="entry name" value="JHP933, nucleotidyltransferase-like core domain"/>
    <property type="match status" value="1"/>
</dbReference>
<protein>
    <submittedName>
        <fullName evidence="1">Nucleotidyl transferase AbiEii/AbiGii toxin family protein</fullName>
    </submittedName>
</protein>
<dbReference type="GO" id="GO:0016740">
    <property type="term" value="F:transferase activity"/>
    <property type="evidence" value="ECO:0007669"/>
    <property type="project" value="UniProtKB-KW"/>
</dbReference>
<accession>A0A5N1BCR6</accession>
<gene>
    <name evidence="1" type="ORF">F6I34_09245</name>
</gene>
<name>A0A5N1BCR6_9LACT</name>
<proteinExistence type="predicted"/>